<sequence>MSTQQSTVRHRMMHTGNRLGVSLYRHSGGRIGGHGTGGVRVILVTVPGRRTGLPRTTPVGAFPYQGGLLVVGSGSASPQEPDWFRNLRKAARAEVQVGKETYAAGIRVLTGAERDSAFHDVVVAQVPRYGTYEAKCGRPMPLAVLTRLPS</sequence>
<proteinExistence type="inferred from homology"/>
<comment type="similarity">
    <text evidence="1">Belongs to the F420H(2)-dependent quinone reductase family.</text>
</comment>
<dbReference type="Gene3D" id="2.30.110.10">
    <property type="entry name" value="Electron Transport, Fmn-binding Protein, Chain A"/>
    <property type="match status" value="1"/>
</dbReference>
<dbReference type="PANTHER" id="PTHR39428">
    <property type="entry name" value="F420H(2)-DEPENDENT QUINONE REDUCTASE RV1261C"/>
    <property type="match status" value="1"/>
</dbReference>
<dbReference type="EMBL" id="FOHB01000004">
    <property type="protein sequence ID" value="SES24538.1"/>
    <property type="molecule type" value="Genomic_DNA"/>
</dbReference>
<gene>
    <name evidence="3" type="ORF">SAMN05216199_2534</name>
</gene>
<dbReference type="PANTHER" id="PTHR39428:SF1">
    <property type="entry name" value="F420H(2)-DEPENDENT QUINONE REDUCTASE RV1261C"/>
    <property type="match status" value="1"/>
</dbReference>
<evidence type="ECO:0000256" key="2">
    <source>
        <dbReference type="ARBA" id="ARBA00049106"/>
    </source>
</evidence>
<comment type="catalytic activity">
    <reaction evidence="2">
        <text>oxidized coenzyme F420-(gamma-L-Glu)(n) + a quinol + H(+) = reduced coenzyme F420-(gamma-L-Glu)(n) + a quinone</text>
        <dbReference type="Rhea" id="RHEA:39663"/>
        <dbReference type="Rhea" id="RHEA-COMP:12939"/>
        <dbReference type="Rhea" id="RHEA-COMP:14378"/>
        <dbReference type="ChEBI" id="CHEBI:15378"/>
        <dbReference type="ChEBI" id="CHEBI:24646"/>
        <dbReference type="ChEBI" id="CHEBI:132124"/>
        <dbReference type="ChEBI" id="CHEBI:133980"/>
        <dbReference type="ChEBI" id="CHEBI:139511"/>
    </reaction>
</comment>
<evidence type="ECO:0000256" key="1">
    <source>
        <dbReference type="ARBA" id="ARBA00008710"/>
    </source>
</evidence>
<dbReference type="GO" id="GO:0070967">
    <property type="term" value="F:coenzyme F420 binding"/>
    <property type="evidence" value="ECO:0007669"/>
    <property type="project" value="TreeGrafter"/>
</dbReference>
<evidence type="ECO:0000313" key="4">
    <source>
        <dbReference type="Proteomes" id="UP000199019"/>
    </source>
</evidence>
<organism evidence="3 4">
    <name type="scientific">Pedococcus cremeus</name>
    <dbReference type="NCBI Taxonomy" id="587636"/>
    <lineage>
        <taxon>Bacteria</taxon>
        <taxon>Bacillati</taxon>
        <taxon>Actinomycetota</taxon>
        <taxon>Actinomycetes</taxon>
        <taxon>Micrococcales</taxon>
        <taxon>Intrasporangiaceae</taxon>
        <taxon>Pedococcus</taxon>
    </lineage>
</organism>
<keyword evidence="4" id="KW-1185">Reference proteome</keyword>
<name>A0A1H9VSM7_9MICO</name>
<dbReference type="RefSeq" id="WP_091758641.1">
    <property type="nucleotide sequence ID" value="NZ_FOHB01000004.1"/>
</dbReference>
<evidence type="ECO:0000313" key="3">
    <source>
        <dbReference type="EMBL" id="SES24538.1"/>
    </source>
</evidence>
<dbReference type="AlphaFoldDB" id="A0A1H9VSM7"/>
<dbReference type="Proteomes" id="UP000199019">
    <property type="component" value="Unassembled WGS sequence"/>
</dbReference>
<dbReference type="GO" id="GO:0016491">
    <property type="term" value="F:oxidoreductase activity"/>
    <property type="evidence" value="ECO:0007669"/>
    <property type="project" value="InterPro"/>
</dbReference>
<protein>
    <submittedName>
        <fullName evidence="3">Deazaflavin-dependent oxidoreductase, nitroreductase family</fullName>
    </submittedName>
</protein>
<dbReference type="Pfam" id="PF04075">
    <property type="entry name" value="F420H2_quin_red"/>
    <property type="match status" value="1"/>
</dbReference>
<dbReference type="InterPro" id="IPR012349">
    <property type="entry name" value="Split_barrel_FMN-bd"/>
</dbReference>
<reference evidence="4" key="1">
    <citation type="submission" date="2016-10" db="EMBL/GenBank/DDBJ databases">
        <authorList>
            <person name="Varghese N."/>
            <person name="Submissions S."/>
        </authorList>
    </citation>
    <scope>NUCLEOTIDE SEQUENCE [LARGE SCALE GENOMIC DNA]</scope>
    <source>
        <strain evidence="4">CGMCC 1.6963</strain>
    </source>
</reference>
<dbReference type="OrthoDB" id="8225825at2"/>
<dbReference type="InterPro" id="IPR004378">
    <property type="entry name" value="F420H2_quin_Rdtase"/>
</dbReference>
<dbReference type="NCBIfam" id="TIGR00026">
    <property type="entry name" value="hi_GC_TIGR00026"/>
    <property type="match status" value="1"/>
</dbReference>
<dbReference type="STRING" id="587636.SAMN05216199_2534"/>
<dbReference type="GO" id="GO:0005886">
    <property type="term" value="C:plasma membrane"/>
    <property type="evidence" value="ECO:0007669"/>
    <property type="project" value="TreeGrafter"/>
</dbReference>
<accession>A0A1H9VSM7</accession>